<evidence type="ECO:0000256" key="4">
    <source>
        <dbReference type="ARBA" id="ARBA00022705"/>
    </source>
</evidence>
<evidence type="ECO:0000256" key="3">
    <source>
        <dbReference type="ARBA" id="ARBA00020776"/>
    </source>
</evidence>
<protein>
    <recommendedName>
        <fullName evidence="3">Replication-associated recombination protein A</fullName>
    </recommendedName>
</protein>
<evidence type="ECO:0000313" key="8">
    <source>
        <dbReference type="EMBL" id="TDO84444.1"/>
    </source>
</evidence>
<dbReference type="InterPro" id="IPR003593">
    <property type="entry name" value="AAA+_ATPase"/>
</dbReference>
<dbReference type="FunFam" id="1.20.272.10:FF:000001">
    <property type="entry name" value="Putative AAA family ATPase"/>
    <property type="match status" value="1"/>
</dbReference>
<dbReference type="Pfam" id="PF16193">
    <property type="entry name" value="AAA_assoc_2"/>
    <property type="match status" value="1"/>
</dbReference>
<dbReference type="InterPro" id="IPR008921">
    <property type="entry name" value="DNA_pol3_clamp-load_cplx_C"/>
</dbReference>
<proteinExistence type="inferred from homology"/>
<comment type="similarity">
    <text evidence="2">Belongs to the AAA ATPase family. RarA/MGS1/WRNIP1 subfamily.</text>
</comment>
<dbReference type="OrthoDB" id="9778364at2"/>
<dbReference type="SUPFAM" id="SSF48019">
    <property type="entry name" value="post-AAA+ oligomerization domain-like"/>
    <property type="match status" value="1"/>
</dbReference>
<dbReference type="AlphaFoldDB" id="A0A4R6LJR2"/>
<name>A0A4R6LJR2_9FIRM</name>
<dbReference type="SMART" id="SM00382">
    <property type="entry name" value="AAA"/>
    <property type="match status" value="1"/>
</dbReference>
<dbReference type="GO" id="GO:0000731">
    <property type="term" value="P:DNA synthesis involved in DNA repair"/>
    <property type="evidence" value="ECO:0007669"/>
    <property type="project" value="TreeGrafter"/>
</dbReference>
<comment type="caution">
    <text evidence="8">The sequence shown here is derived from an EMBL/GenBank/DDBJ whole genome shotgun (WGS) entry which is preliminary data.</text>
</comment>
<reference evidence="8 9" key="1">
    <citation type="submission" date="2019-03" db="EMBL/GenBank/DDBJ databases">
        <title>Subsurface microbial communities from deep shales in Ohio and West Virginia, USA.</title>
        <authorList>
            <person name="Wrighton K."/>
        </authorList>
    </citation>
    <scope>NUCLEOTIDE SEQUENCE [LARGE SCALE GENOMIC DNA]</scope>
    <source>
        <strain evidence="8 9">MA284_T2</strain>
    </source>
</reference>
<dbReference type="Pfam" id="PF00004">
    <property type="entry name" value="AAA"/>
    <property type="match status" value="1"/>
</dbReference>
<evidence type="ECO:0000313" key="9">
    <source>
        <dbReference type="Proteomes" id="UP000295064"/>
    </source>
</evidence>
<evidence type="ECO:0000256" key="6">
    <source>
        <dbReference type="ARBA" id="ARBA00022840"/>
    </source>
</evidence>
<evidence type="ECO:0000259" key="7">
    <source>
        <dbReference type="SMART" id="SM00382"/>
    </source>
</evidence>
<dbReference type="Proteomes" id="UP000295064">
    <property type="component" value="Unassembled WGS sequence"/>
</dbReference>
<evidence type="ECO:0000256" key="1">
    <source>
        <dbReference type="ARBA" id="ARBA00002393"/>
    </source>
</evidence>
<dbReference type="Pfam" id="PF12002">
    <property type="entry name" value="MgsA_C"/>
    <property type="match status" value="1"/>
</dbReference>
<dbReference type="CDD" id="cd18139">
    <property type="entry name" value="HLD_clamp_RarA"/>
    <property type="match status" value="1"/>
</dbReference>
<dbReference type="RefSeq" id="WP_133515618.1">
    <property type="nucleotide sequence ID" value="NZ_SNWX01000021.1"/>
</dbReference>
<keyword evidence="6" id="KW-0067">ATP-binding</keyword>
<evidence type="ECO:0000256" key="2">
    <source>
        <dbReference type="ARBA" id="ARBA00008959"/>
    </source>
</evidence>
<comment type="function">
    <text evidence="1">DNA-dependent ATPase that plays important roles in cellular responses to stalled DNA replication processes.</text>
</comment>
<feature type="domain" description="AAA+ ATPase" evidence="7">
    <location>
        <begin position="51"/>
        <end position="169"/>
    </location>
</feature>
<evidence type="ECO:0000256" key="5">
    <source>
        <dbReference type="ARBA" id="ARBA00022741"/>
    </source>
</evidence>
<dbReference type="GO" id="GO:0005524">
    <property type="term" value="F:ATP binding"/>
    <property type="evidence" value="ECO:0007669"/>
    <property type="project" value="UniProtKB-KW"/>
</dbReference>
<dbReference type="EMBL" id="SNWX01000021">
    <property type="protein sequence ID" value="TDO84444.1"/>
    <property type="molecule type" value="Genomic_DNA"/>
</dbReference>
<dbReference type="GO" id="GO:0008047">
    <property type="term" value="F:enzyme activator activity"/>
    <property type="evidence" value="ECO:0007669"/>
    <property type="project" value="TreeGrafter"/>
</dbReference>
<dbReference type="InterPro" id="IPR051314">
    <property type="entry name" value="AAA_ATPase_RarA/MGS1/WRNIP1"/>
</dbReference>
<keyword evidence="5" id="KW-0547">Nucleotide-binding</keyword>
<dbReference type="FunFam" id="1.10.3710.10:FF:000003">
    <property type="entry name" value="ATPase, AAA family protein"/>
    <property type="match status" value="1"/>
</dbReference>
<dbReference type="SUPFAM" id="SSF52540">
    <property type="entry name" value="P-loop containing nucleoside triphosphate hydrolases"/>
    <property type="match status" value="1"/>
</dbReference>
<dbReference type="GO" id="GO:0016887">
    <property type="term" value="F:ATP hydrolysis activity"/>
    <property type="evidence" value="ECO:0007669"/>
    <property type="project" value="InterPro"/>
</dbReference>
<dbReference type="InterPro" id="IPR027417">
    <property type="entry name" value="P-loop_NTPase"/>
</dbReference>
<dbReference type="FunFam" id="1.10.8.60:FF:000029">
    <property type="entry name" value="Replication-associated recombination protein A"/>
    <property type="match status" value="1"/>
</dbReference>
<dbReference type="GO" id="GO:0017116">
    <property type="term" value="F:single-stranded DNA helicase activity"/>
    <property type="evidence" value="ECO:0007669"/>
    <property type="project" value="TreeGrafter"/>
</dbReference>
<dbReference type="Gene3D" id="3.40.50.300">
    <property type="entry name" value="P-loop containing nucleotide triphosphate hydrolases"/>
    <property type="match status" value="1"/>
</dbReference>
<dbReference type="Gene3D" id="1.20.272.10">
    <property type="match status" value="1"/>
</dbReference>
<dbReference type="GO" id="GO:0003677">
    <property type="term" value="F:DNA binding"/>
    <property type="evidence" value="ECO:0007669"/>
    <property type="project" value="InterPro"/>
</dbReference>
<dbReference type="PANTHER" id="PTHR13779:SF7">
    <property type="entry name" value="ATPASE WRNIP1"/>
    <property type="match status" value="1"/>
</dbReference>
<dbReference type="CDD" id="cd00009">
    <property type="entry name" value="AAA"/>
    <property type="match status" value="1"/>
</dbReference>
<keyword evidence="4" id="KW-0235">DNA replication</keyword>
<dbReference type="Gene3D" id="1.10.8.60">
    <property type="match status" value="1"/>
</dbReference>
<dbReference type="Gene3D" id="1.10.3710.10">
    <property type="entry name" value="DNA polymerase III clamp loader subunits, C-terminal domain"/>
    <property type="match status" value="1"/>
</dbReference>
<dbReference type="InterPro" id="IPR021886">
    <property type="entry name" value="MgsA_C"/>
</dbReference>
<gene>
    <name evidence="8" type="ORF">DFR79_1215</name>
</gene>
<accession>A0A4R6LJR2</accession>
<organism evidence="8 9">
    <name type="scientific">Halanaerobium saccharolyticum</name>
    <dbReference type="NCBI Taxonomy" id="43595"/>
    <lineage>
        <taxon>Bacteria</taxon>
        <taxon>Bacillati</taxon>
        <taxon>Bacillota</taxon>
        <taxon>Clostridia</taxon>
        <taxon>Halanaerobiales</taxon>
        <taxon>Halanaerobiaceae</taxon>
        <taxon>Halanaerobium</taxon>
    </lineage>
</organism>
<dbReference type="InterPro" id="IPR032423">
    <property type="entry name" value="AAA_assoc_2"/>
</dbReference>
<dbReference type="FunFam" id="3.40.50.300:FF:000137">
    <property type="entry name" value="Replication-associated recombination protein A"/>
    <property type="match status" value="1"/>
</dbReference>
<dbReference type="PANTHER" id="PTHR13779">
    <property type="entry name" value="WERNER HELICASE-INTERACTING PROTEIN 1 FAMILY MEMBER"/>
    <property type="match status" value="1"/>
</dbReference>
<sequence>MNLFENKNTQENKNDRPLAYRMRPRSLEEFYGQEEIVGENKLLSRAIKADRLQSLIFYGPPGTGKTSLAQVIANQTEAEFIKLNAVTSGVKDIREVIKKAKSNRNLYNNKTILFIDEIHRFNKSQQDALLPSVENGTVIMIGATTENPYFEVNSPLLSRSRIFRLEKLNSKQVYSILKKALSDQERGLGKLNVDISNKDLEFIAELADGDARVALNTLELAVLTTPADKNGTIKLNKEIIEDSMQKKILNYDRSGDNHYDIISAFIKSMRGSDPDAAIYWLARMIVSGEDPKFIARRVVIHAAEDVGMADPTALIIAESAARAVEQIGFPEAKIPLAEAVIYIATAPKSNSVVKAISSAVEYVENNKAGDVPPHLKDSHYAGASDLGHGLDYKYPHSYSKNYVEQNYLPEEMKNVSFYEPGEMGREKKTAKFLDYLKNSGKTEDEN</sequence>
<dbReference type="InterPro" id="IPR003959">
    <property type="entry name" value="ATPase_AAA_core"/>
</dbReference>
<dbReference type="GO" id="GO:0006261">
    <property type="term" value="P:DNA-templated DNA replication"/>
    <property type="evidence" value="ECO:0007669"/>
    <property type="project" value="TreeGrafter"/>
</dbReference>